<dbReference type="Gene3D" id="1.10.443.10">
    <property type="entry name" value="Intergrase catalytic core"/>
    <property type="match status" value="1"/>
</dbReference>
<protein>
    <recommendedName>
        <fullName evidence="3">Tyr recombinase domain-containing protein</fullName>
    </recommendedName>
</protein>
<keyword evidence="5" id="KW-1185">Reference proteome</keyword>
<dbReference type="Pfam" id="PF00589">
    <property type="entry name" value="Phage_integrase"/>
    <property type="match status" value="1"/>
</dbReference>
<evidence type="ECO:0000259" key="3">
    <source>
        <dbReference type="Pfam" id="PF00589"/>
    </source>
</evidence>
<dbReference type="InterPro" id="IPR013762">
    <property type="entry name" value="Integrase-like_cat_sf"/>
</dbReference>
<name>A0ABX4DYM8_9PSED</name>
<dbReference type="InterPro" id="IPR002104">
    <property type="entry name" value="Integrase_catalytic"/>
</dbReference>
<reference evidence="4 5" key="1">
    <citation type="submission" date="2017-06" db="EMBL/GenBank/DDBJ databases">
        <authorList>
            <person name="Furmanczyk E.M."/>
        </authorList>
    </citation>
    <scope>NUCLEOTIDE SEQUENCE [LARGE SCALE GENOMIC DNA]</scope>
    <source>
        <strain evidence="4 5">DSM 16611</strain>
    </source>
</reference>
<feature type="region of interest" description="Disordered" evidence="2">
    <location>
        <begin position="137"/>
        <end position="158"/>
    </location>
</feature>
<proteinExistence type="predicted"/>
<sequence>MLFDDSQRAADTLTHWRTAMRVPIYPADLANNLGFKPIAKKIKRNWPSSSPLKLSAAREILSRGLGYRNFNDVVKSSKSCPLNTIAPTLAEVRHGINTSILEYLRTECSIRLDPSALDSLVMLLPLQDFQVFRGSSHTQRTRQLETPSLRTLPPFSEPELDVRPLEKENGQEVGSSGPHIHCTQRSKSTRVMSPEELVSLKRVIQQKDSFRDGALFALLLSGMRSIEIVEAKVARLNSPYTSISWLAQKTRTQGEKVKSIAPAGALAQYIRGAGLSVGDYLFPSKNAPKAHMTDKELRKIFHSWLVAAQIEGTRTSIHSVRLSVAVHAAMAGTPARIHTGHYSPDIARYYIRPSDEGADS</sequence>
<comment type="caution">
    <text evidence="4">The sequence shown here is derived from an EMBL/GenBank/DDBJ whole genome shotgun (WGS) entry which is preliminary data.</text>
</comment>
<keyword evidence="1" id="KW-0233">DNA recombination</keyword>
<evidence type="ECO:0000313" key="4">
    <source>
        <dbReference type="EMBL" id="OXR34508.1"/>
    </source>
</evidence>
<feature type="domain" description="Tyr recombinase" evidence="3">
    <location>
        <begin position="191"/>
        <end position="355"/>
    </location>
</feature>
<organism evidence="4 5">
    <name type="scientific">Pseudomonas umsongensis</name>
    <dbReference type="NCBI Taxonomy" id="198618"/>
    <lineage>
        <taxon>Bacteria</taxon>
        <taxon>Pseudomonadati</taxon>
        <taxon>Pseudomonadota</taxon>
        <taxon>Gammaproteobacteria</taxon>
        <taxon>Pseudomonadales</taxon>
        <taxon>Pseudomonadaceae</taxon>
        <taxon>Pseudomonas</taxon>
    </lineage>
</organism>
<gene>
    <name evidence="4" type="ORF">PSUM_00975</name>
</gene>
<dbReference type="Proteomes" id="UP000215455">
    <property type="component" value="Unassembled WGS sequence"/>
</dbReference>
<evidence type="ECO:0000256" key="1">
    <source>
        <dbReference type="ARBA" id="ARBA00023172"/>
    </source>
</evidence>
<dbReference type="InterPro" id="IPR011010">
    <property type="entry name" value="DNA_brk_join_enz"/>
</dbReference>
<feature type="region of interest" description="Disordered" evidence="2">
    <location>
        <begin position="169"/>
        <end position="188"/>
    </location>
</feature>
<evidence type="ECO:0000256" key="2">
    <source>
        <dbReference type="SAM" id="MobiDB-lite"/>
    </source>
</evidence>
<dbReference type="EMBL" id="NIWU01000001">
    <property type="protein sequence ID" value="OXR34508.1"/>
    <property type="molecule type" value="Genomic_DNA"/>
</dbReference>
<accession>A0ABX4DYM8</accession>
<dbReference type="SUPFAM" id="SSF56349">
    <property type="entry name" value="DNA breaking-rejoining enzymes"/>
    <property type="match status" value="1"/>
</dbReference>
<evidence type="ECO:0000313" key="5">
    <source>
        <dbReference type="Proteomes" id="UP000215455"/>
    </source>
</evidence>